<sequence length="264" mass="27601">MSDVGSLKDRIAVVTGGASGIGAACARVMAARGARVVVADVNEEAAAKVAGEIGGVGYGVDVRDADAIEALAEKSEREVGPTDILVTSAGIVQPPLPPEELSLELYDNVIAVNLRGTYLCAKAYGLRMVARRSGSIVTISSVTAERSVPLHAYAPSKAAVTNMTMNLAAEWGRAGIRVNTVEPGYTRTPALQDQIDRGHRDVTLLEENSTLGRMVEPEEIAKAVAFLASDEASAVTGIALPVDVGFFSAGSWHPYGGVRRQGNR</sequence>
<comment type="similarity">
    <text evidence="1">Belongs to the short-chain dehydrogenases/reductases (SDR) family.</text>
</comment>
<evidence type="ECO:0000313" key="4">
    <source>
        <dbReference type="Proteomes" id="UP000198615"/>
    </source>
</evidence>
<comment type="caution">
    <text evidence="3">The sequence shown here is derived from an EMBL/GenBank/DDBJ whole genome shotgun (WGS) entry which is preliminary data.</text>
</comment>
<dbReference type="PANTHER" id="PTHR42760:SF115">
    <property type="entry name" value="3-OXOACYL-[ACYL-CARRIER-PROTEIN] REDUCTASE FABG"/>
    <property type="match status" value="1"/>
</dbReference>
<dbReference type="RefSeq" id="WP_028792873.1">
    <property type="nucleotide sequence ID" value="NZ_FNBW01000011.1"/>
</dbReference>
<gene>
    <name evidence="3" type="ORF">SAMN05660686_03515</name>
</gene>
<dbReference type="SUPFAM" id="SSF51735">
    <property type="entry name" value="NAD(P)-binding Rossmann-fold domains"/>
    <property type="match status" value="1"/>
</dbReference>
<dbReference type="Pfam" id="PF13561">
    <property type="entry name" value="adh_short_C2"/>
    <property type="match status" value="1"/>
</dbReference>
<keyword evidence="2" id="KW-0560">Oxidoreductase</keyword>
<evidence type="ECO:0000256" key="1">
    <source>
        <dbReference type="ARBA" id="ARBA00006484"/>
    </source>
</evidence>
<dbReference type="CDD" id="cd05233">
    <property type="entry name" value="SDR_c"/>
    <property type="match status" value="1"/>
</dbReference>
<dbReference type="InterPro" id="IPR036291">
    <property type="entry name" value="NAD(P)-bd_dom_sf"/>
</dbReference>
<protein>
    <submittedName>
        <fullName evidence="3">NAD(P)-dependent dehydrogenase, short-chain alcohol dehydrogenase family</fullName>
    </submittedName>
</protein>
<dbReference type="Proteomes" id="UP000198615">
    <property type="component" value="Unassembled WGS sequence"/>
</dbReference>
<organism evidence="3 4">
    <name type="scientific">Thalassobaculum litoreum DSM 18839</name>
    <dbReference type="NCBI Taxonomy" id="1123362"/>
    <lineage>
        <taxon>Bacteria</taxon>
        <taxon>Pseudomonadati</taxon>
        <taxon>Pseudomonadota</taxon>
        <taxon>Alphaproteobacteria</taxon>
        <taxon>Rhodospirillales</taxon>
        <taxon>Thalassobaculaceae</taxon>
        <taxon>Thalassobaculum</taxon>
    </lineage>
</organism>
<reference evidence="3 4" key="1">
    <citation type="submission" date="2016-10" db="EMBL/GenBank/DDBJ databases">
        <authorList>
            <person name="Varghese N."/>
            <person name="Submissions S."/>
        </authorList>
    </citation>
    <scope>NUCLEOTIDE SEQUENCE [LARGE SCALE GENOMIC DNA]</scope>
    <source>
        <strain evidence="3 4">DSM 18839</strain>
    </source>
</reference>
<accession>A0A8G2BK27</accession>
<dbReference type="EMBL" id="FNBW01000011">
    <property type="protein sequence ID" value="SDG15001.1"/>
    <property type="molecule type" value="Genomic_DNA"/>
</dbReference>
<proteinExistence type="inferred from homology"/>
<dbReference type="AlphaFoldDB" id="A0A8G2BK27"/>
<evidence type="ECO:0000313" key="3">
    <source>
        <dbReference type="EMBL" id="SDG15001.1"/>
    </source>
</evidence>
<dbReference type="GO" id="GO:0016616">
    <property type="term" value="F:oxidoreductase activity, acting on the CH-OH group of donors, NAD or NADP as acceptor"/>
    <property type="evidence" value="ECO:0007669"/>
    <property type="project" value="TreeGrafter"/>
</dbReference>
<dbReference type="Gene3D" id="3.40.50.720">
    <property type="entry name" value="NAD(P)-binding Rossmann-like Domain"/>
    <property type="match status" value="1"/>
</dbReference>
<dbReference type="OrthoDB" id="9803628at2"/>
<dbReference type="PRINTS" id="PR00081">
    <property type="entry name" value="GDHRDH"/>
</dbReference>
<keyword evidence="4" id="KW-1185">Reference proteome</keyword>
<name>A0A8G2BK27_9PROT</name>
<dbReference type="PRINTS" id="PR00080">
    <property type="entry name" value="SDRFAMILY"/>
</dbReference>
<dbReference type="PANTHER" id="PTHR42760">
    <property type="entry name" value="SHORT-CHAIN DEHYDROGENASES/REDUCTASES FAMILY MEMBER"/>
    <property type="match status" value="1"/>
</dbReference>
<dbReference type="FunFam" id="3.40.50.720:FF:000084">
    <property type="entry name" value="Short-chain dehydrogenase reductase"/>
    <property type="match status" value="1"/>
</dbReference>
<evidence type="ECO:0000256" key="2">
    <source>
        <dbReference type="ARBA" id="ARBA00023002"/>
    </source>
</evidence>
<dbReference type="InterPro" id="IPR002347">
    <property type="entry name" value="SDR_fam"/>
</dbReference>